<evidence type="ECO:0000256" key="7">
    <source>
        <dbReference type="SAM" id="MobiDB-lite"/>
    </source>
</evidence>
<dbReference type="Gramene" id="ORUFI07G20960.1">
    <property type="protein sequence ID" value="ORUFI07G20960.1"/>
    <property type="gene ID" value="ORUFI07G20960"/>
</dbReference>
<dbReference type="InterPro" id="IPR012677">
    <property type="entry name" value="Nucleotide-bd_a/b_plait_sf"/>
</dbReference>
<proteinExistence type="predicted"/>
<sequence>MYVLERGAYAPMSTGFAAQAKLDQLEPSCANAIVQYANISKPSWISWYAFSARDEAIQALINEAKSYYMRFPPIQHLQQLPLLQSPSTRDYLNAQVNVLGSGVHEMHNQRQSHPRGRQRDFFGEGPDFTIYITINFDGGRLTKENIWDYFKKFGPVINVYLSCKPGNEKYTFGFVTFENADTVSLLLSKSTPHFIFGVKVRVKRYLEWTKQEQRKLPQENDHFDNVAHRTSCANAFDGMPRDYLNAQVLGSGVPELHKQRQSHPRGSQRDFFGHNQRQSHLHGSQRDFFGQSTEFTIYITIAKNILTWKNIRDYFKKFGPVINVYIPFKPDNEKHTFGFVTFENDDTLPQRNDRFDNVAHRTSCDNAIEGHSGQKMPNFIELSQEILTHQFGDFDSPLTHNLSEKKTESPEGSAVFQMTYLVRNSEGEAALV</sequence>
<feature type="region of interest" description="Disordered" evidence="7">
    <location>
        <begin position="255"/>
        <end position="277"/>
    </location>
</feature>
<dbReference type="CDD" id="cd00590">
    <property type="entry name" value="RRM_SF"/>
    <property type="match status" value="1"/>
</dbReference>
<reference evidence="9" key="2">
    <citation type="submission" date="2015-06" db="UniProtKB">
        <authorList>
            <consortium name="EnsemblPlants"/>
        </authorList>
    </citation>
    <scope>IDENTIFICATION</scope>
</reference>
<keyword evidence="2" id="KW-0863">Zinc-finger</keyword>
<dbReference type="STRING" id="4529.A0A0E0QAE6"/>
<accession>A0A0E0QAE6</accession>
<evidence type="ECO:0000256" key="6">
    <source>
        <dbReference type="PROSITE-ProRule" id="PRU00176"/>
    </source>
</evidence>
<dbReference type="PANTHER" id="PTHR24009:SF0">
    <property type="entry name" value="ZINC FINGER CCCH DOMAIN-CONTAINING PROTEIN 18"/>
    <property type="match status" value="1"/>
</dbReference>
<keyword evidence="5" id="KW-0238">DNA-binding</keyword>
<dbReference type="Gene3D" id="3.30.70.330">
    <property type="match status" value="2"/>
</dbReference>
<evidence type="ECO:0000256" key="1">
    <source>
        <dbReference type="ARBA" id="ARBA00022723"/>
    </source>
</evidence>
<dbReference type="HOGENOM" id="CLU_577957_0_0_1"/>
<evidence type="ECO:0000256" key="2">
    <source>
        <dbReference type="ARBA" id="ARBA00022771"/>
    </source>
</evidence>
<dbReference type="AlphaFoldDB" id="A0A0E0QAE6"/>
<dbReference type="InterPro" id="IPR000504">
    <property type="entry name" value="RRM_dom"/>
</dbReference>
<dbReference type="PROSITE" id="PS50102">
    <property type="entry name" value="RRM"/>
    <property type="match status" value="2"/>
</dbReference>
<organism evidence="9 10">
    <name type="scientific">Oryza rufipogon</name>
    <name type="common">Brownbeard rice</name>
    <name type="synonym">Asian wild rice</name>
    <dbReference type="NCBI Taxonomy" id="4529"/>
    <lineage>
        <taxon>Eukaryota</taxon>
        <taxon>Viridiplantae</taxon>
        <taxon>Streptophyta</taxon>
        <taxon>Embryophyta</taxon>
        <taxon>Tracheophyta</taxon>
        <taxon>Spermatophyta</taxon>
        <taxon>Magnoliopsida</taxon>
        <taxon>Liliopsida</taxon>
        <taxon>Poales</taxon>
        <taxon>Poaceae</taxon>
        <taxon>BOP clade</taxon>
        <taxon>Oryzoideae</taxon>
        <taxon>Oryzeae</taxon>
        <taxon>Oryzinae</taxon>
        <taxon>Oryza</taxon>
    </lineage>
</organism>
<evidence type="ECO:0000256" key="4">
    <source>
        <dbReference type="ARBA" id="ARBA00022884"/>
    </source>
</evidence>
<dbReference type="PANTHER" id="PTHR24009">
    <property type="entry name" value="RNA-BINDING (RRM/RBD/RNP MOTIFS)"/>
    <property type="match status" value="1"/>
</dbReference>
<feature type="domain" description="RRM" evidence="8">
    <location>
        <begin position="128"/>
        <end position="207"/>
    </location>
</feature>
<evidence type="ECO:0000313" key="10">
    <source>
        <dbReference type="Proteomes" id="UP000008022"/>
    </source>
</evidence>
<keyword evidence="1" id="KW-0479">Metal-binding</keyword>
<dbReference type="SMART" id="SM00360">
    <property type="entry name" value="RRM"/>
    <property type="match status" value="2"/>
</dbReference>
<dbReference type="Pfam" id="PF00076">
    <property type="entry name" value="RRM_1"/>
    <property type="match status" value="2"/>
</dbReference>
<dbReference type="OMA" id="CANAIVQ"/>
<protein>
    <recommendedName>
        <fullName evidence="8">RRM domain-containing protein</fullName>
    </recommendedName>
</protein>
<evidence type="ECO:0000256" key="3">
    <source>
        <dbReference type="ARBA" id="ARBA00022833"/>
    </source>
</evidence>
<name>A0A0E0QAE6_ORYRU</name>
<reference evidence="10" key="1">
    <citation type="submission" date="2013-06" db="EMBL/GenBank/DDBJ databases">
        <authorList>
            <person name="Zhao Q."/>
        </authorList>
    </citation>
    <scope>NUCLEOTIDE SEQUENCE</scope>
    <source>
        <strain evidence="10">cv. W1943</strain>
    </source>
</reference>
<dbReference type="EnsemblPlants" id="ORUFI07G20960.1">
    <property type="protein sequence ID" value="ORUFI07G20960.1"/>
    <property type="gene ID" value="ORUFI07G20960"/>
</dbReference>
<dbReference type="SUPFAM" id="SSF54928">
    <property type="entry name" value="RNA-binding domain, RBD"/>
    <property type="match status" value="1"/>
</dbReference>
<keyword evidence="4 6" id="KW-0694">RNA-binding</keyword>
<dbReference type="Proteomes" id="UP000008022">
    <property type="component" value="Unassembled WGS sequence"/>
</dbReference>
<evidence type="ECO:0000256" key="5">
    <source>
        <dbReference type="ARBA" id="ARBA00023125"/>
    </source>
</evidence>
<dbReference type="InterPro" id="IPR035979">
    <property type="entry name" value="RBD_domain_sf"/>
</dbReference>
<keyword evidence="3" id="KW-0862">Zinc</keyword>
<dbReference type="GO" id="GO:0003677">
    <property type="term" value="F:DNA binding"/>
    <property type="evidence" value="ECO:0007669"/>
    <property type="project" value="UniProtKB-KW"/>
</dbReference>
<dbReference type="GO" id="GO:0003723">
    <property type="term" value="F:RNA binding"/>
    <property type="evidence" value="ECO:0007669"/>
    <property type="project" value="UniProtKB-UniRule"/>
</dbReference>
<keyword evidence="10" id="KW-1185">Reference proteome</keyword>
<dbReference type="GO" id="GO:0008270">
    <property type="term" value="F:zinc ion binding"/>
    <property type="evidence" value="ECO:0007669"/>
    <property type="project" value="UniProtKB-KW"/>
</dbReference>
<evidence type="ECO:0000313" key="9">
    <source>
        <dbReference type="EnsemblPlants" id="ORUFI07G20960.1"/>
    </source>
</evidence>
<feature type="domain" description="RRM" evidence="8">
    <location>
        <begin position="295"/>
        <end position="346"/>
    </location>
</feature>
<evidence type="ECO:0000259" key="8">
    <source>
        <dbReference type="PROSITE" id="PS50102"/>
    </source>
</evidence>